<comment type="caution">
    <text evidence="2">The sequence shown here is derived from an EMBL/GenBank/DDBJ whole genome shotgun (WGS) entry which is preliminary data.</text>
</comment>
<feature type="compositionally biased region" description="Gly residues" evidence="1">
    <location>
        <begin position="201"/>
        <end position="223"/>
    </location>
</feature>
<name>A0A4Q4THX4_9PEZI</name>
<feature type="compositionally biased region" description="Basic and acidic residues" evidence="1">
    <location>
        <begin position="248"/>
        <end position="259"/>
    </location>
</feature>
<evidence type="ECO:0000313" key="3">
    <source>
        <dbReference type="Proteomes" id="UP000293360"/>
    </source>
</evidence>
<dbReference type="STRING" id="155417.A0A4Q4THX4"/>
<dbReference type="AlphaFoldDB" id="A0A4Q4THX4"/>
<feature type="compositionally biased region" description="Acidic residues" evidence="1">
    <location>
        <begin position="260"/>
        <end position="269"/>
    </location>
</feature>
<proteinExistence type="predicted"/>
<feature type="region of interest" description="Disordered" evidence="1">
    <location>
        <begin position="105"/>
        <end position="124"/>
    </location>
</feature>
<feature type="region of interest" description="Disordered" evidence="1">
    <location>
        <begin position="390"/>
        <end position="419"/>
    </location>
</feature>
<feature type="compositionally biased region" description="Low complexity" evidence="1">
    <location>
        <begin position="291"/>
        <end position="301"/>
    </location>
</feature>
<accession>A0A4Q4THX4</accession>
<organism evidence="2 3">
    <name type="scientific">Monosporascus ibericus</name>
    <dbReference type="NCBI Taxonomy" id="155417"/>
    <lineage>
        <taxon>Eukaryota</taxon>
        <taxon>Fungi</taxon>
        <taxon>Dikarya</taxon>
        <taxon>Ascomycota</taxon>
        <taxon>Pezizomycotina</taxon>
        <taxon>Sordariomycetes</taxon>
        <taxon>Xylariomycetidae</taxon>
        <taxon>Xylariales</taxon>
        <taxon>Xylariales incertae sedis</taxon>
        <taxon>Monosporascus</taxon>
    </lineage>
</organism>
<evidence type="ECO:0000313" key="2">
    <source>
        <dbReference type="EMBL" id="RYP05832.1"/>
    </source>
</evidence>
<sequence length="600" mass="63088">MEAADGGSADGRYMDLGLHPVSGAALYDLEVSRRRQQRLGRGNGNGRAALATGCAEVDDRVLLGGGFERGVVVGVSAAEVDFGILLGLQTIARALVFNTDTSTGASVGTGAGSNNNNSTTGQRPPRAAIVTTLAATALLPLLRDVVRAQVQAKLGCSSAHHPRVAPEVRACLERISVSQVFDVDGLWEVFSELETPPQPAGGHGNGKGNEDGGGGGDGVGDAGTVGEEVDASAKNIPPESPEAPPHPPVRDRRYEREEIQDSEDEEEEGLSPPQSSPPETGTAESTEVKISTTTSNPSAESSPPPPQSKQEKRGESGDEGGPHAHVPDIVLVTHFSSLLTTLFTQRDKASAHAALQLLSAHLRYLARSAGPLVMLLNSTSSLSVSSSTTTITTTSHNTNPNATNPSGTATTTTAAATNPDRRTLDQTLRSIFSPAATTTAAAAKTGFAGYPPGTRTDKPAYGATFAQLLDLHLLCTRVPRTRADVGALFVPVPPSVTGAAAGPVVRYAWFVEVLLDEVGVWVWRDDIDRDWGSGGNGGEKGEDVRENREMTHGDRDKDGDRGRNREWRRRSREQKWGAVDVRGGVRIVDAFPRGSGDEAC</sequence>
<feature type="compositionally biased region" description="Basic and acidic residues" evidence="1">
    <location>
        <begin position="539"/>
        <end position="565"/>
    </location>
</feature>
<feature type="compositionally biased region" description="Basic and acidic residues" evidence="1">
    <location>
        <begin position="309"/>
        <end position="325"/>
    </location>
</feature>
<protein>
    <submittedName>
        <fullName evidence="2">Uncharacterized protein</fullName>
    </submittedName>
</protein>
<feature type="compositionally biased region" description="Polar residues" evidence="1">
    <location>
        <begin position="277"/>
        <end position="290"/>
    </location>
</feature>
<feature type="compositionally biased region" description="Low complexity" evidence="1">
    <location>
        <begin position="390"/>
        <end position="418"/>
    </location>
</feature>
<feature type="compositionally biased region" description="Pro residues" evidence="1">
    <location>
        <begin position="238"/>
        <end position="247"/>
    </location>
</feature>
<feature type="region of interest" description="Disordered" evidence="1">
    <location>
        <begin position="532"/>
        <end position="574"/>
    </location>
</feature>
<evidence type="ECO:0000256" key="1">
    <source>
        <dbReference type="SAM" id="MobiDB-lite"/>
    </source>
</evidence>
<dbReference type="Proteomes" id="UP000293360">
    <property type="component" value="Unassembled WGS sequence"/>
</dbReference>
<gene>
    <name evidence="2" type="ORF">DL764_003543</name>
</gene>
<keyword evidence="3" id="KW-1185">Reference proteome</keyword>
<feature type="region of interest" description="Disordered" evidence="1">
    <location>
        <begin position="193"/>
        <end position="325"/>
    </location>
</feature>
<reference evidence="2 3" key="1">
    <citation type="submission" date="2018-06" db="EMBL/GenBank/DDBJ databases">
        <title>Complete Genomes of Monosporascus.</title>
        <authorList>
            <person name="Robinson A.J."/>
            <person name="Natvig D.O."/>
        </authorList>
    </citation>
    <scope>NUCLEOTIDE SEQUENCE [LARGE SCALE GENOMIC DNA]</scope>
    <source>
        <strain evidence="2 3">CBS 110550</strain>
    </source>
</reference>
<dbReference type="EMBL" id="QJNU01000154">
    <property type="protein sequence ID" value="RYP05832.1"/>
    <property type="molecule type" value="Genomic_DNA"/>
</dbReference>
<dbReference type="OrthoDB" id="336321at2759"/>